<feature type="transmembrane region" description="Helical" evidence="7">
    <location>
        <begin position="138"/>
        <end position="155"/>
    </location>
</feature>
<evidence type="ECO:0000256" key="3">
    <source>
        <dbReference type="ARBA" id="ARBA00022723"/>
    </source>
</evidence>
<dbReference type="InterPro" id="IPR051684">
    <property type="entry name" value="Electron_Trans/Redox"/>
</dbReference>
<sequence length="300" mass="34654">MYRHRLMAGFRNRWRKPKLRKKYGFPTIFIQAISAFILNSYFYVFKRPSLYQGKGKGLICPSLNCYSCPLAYTSCPIGIMQHFAIIRQFPYYLLGWLGLVGVTTGRAQCGWICPFGLIQDLLYSIGRIRLKLPKWTIYIKYVVLFGMIPLSFITLDPVFCEYICPAGTLEAGIPQVLWISDYRQLVGHLFVLKVSILVIIVLLSVLIKRPFCRTLCPLGAFYSIFNKISVMRMKVDMDRCIECDLCQEVCPMDIKIYENPDSLECIRCNKCIRICPTNAISVEIFGKEKRLESKLVVKKR</sequence>
<keyword evidence="3" id="KW-0479">Metal-binding</keyword>
<feature type="domain" description="4Fe-4S ferredoxin-type" evidence="8">
    <location>
        <begin position="261"/>
        <end position="285"/>
    </location>
</feature>
<accession>A0A7C5DB02</accession>
<keyword evidence="5" id="KW-0408">Iron</keyword>
<gene>
    <name evidence="9" type="ORF">ENL19_02310</name>
</gene>
<proteinExistence type="predicted"/>
<evidence type="ECO:0000256" key="7">
    <source>
        <dbReference type="SAM" id="Phobius"/>
    </source>
</evidence>
<feature type="transmembrane region" description="Helical" evidence="7">
    <location>
        <begin position="23"/>
        <end position="44"/>
    </location>
</feature>
<keyword evidence="2" id="KW-0004">4Fe-4S</keyword>
<keyword evidence="7" id="KW-1133">Transmembrane helix</keyword>
<evidence type="ECO:0000256" key="2">
    <source>
        <dbReference type="ARBA" id="ARBA00022485"/>
    </source>
</evidence>
<feature type="non-terminal residue" evidence="9">
    <location>
        <position position="300"/>
    </location>
</feature>
<dbReference type="GO" id="GO:0051539">
    <property type="term" value="F:4 iron, 4 sulfur cluster binding"/>
    <property type="evidence" value="ECO:0007669"/>
    <property type="project" value="UniProtKB-KW"/>
</dbReference>
<reference evidence="9" key="1">
    <citation type="journal article" date="2020" name="mSystems">
        <title>Genome- and Community-Level Interaction Insights into Carbon Utilization and Element Cycling Functions of Hydrothermarchaeota in Hydrothermal Sediment.</title>
        <authorList>
            <person name="Zhou Z."/>
            <person name="Liu Y."/>
            <person name="Xu W."/>
            <person name="Pan J."/>
            <person name="Luo Z.H."/>
            <person name="Li M."/>
        </authorList>
    </citation>
    <scope>NUCLEOTIDE SEQUENCE [LARGE SCALE GENOMIC DNA]</scope>
    <source>
        <strain evidence="9">HyVt-74</strain>
    </source>
</reference>
<keyword evidence="1" id="KW-0813">Transport</keyword>
<evidence type="ECO:0000313" key="9">
    <source>
        <dbReference type="EMBL" id="HHE04878.1"/>
    </source>
</evidence>
<dbReference type="InterPro" id="IPR017900">
    <property type="entry name" value="4Fe4S_Fe_S_CS"/>
</dbReference>
<evidence type="ECO:0000256" key="5">
    <source>
        <dbReference type="ARBA" id="ARBA00023004"/>
    </source>
</evidence>
<feature type="transmembrane region" description="Helical" evidence="7">
    <location>
        <begin position="185"/>
        <end position="207"/>
    </location>
</feature>
<dbReference type="Pfam" id="PF00037">
    <property type="entry name" value="Fer4"/>
    <property type="match status" value="2"/>
</dbReference>
<evidence type="ECO:0000256" key="4">
    <source>
        <dbReference type="ARBA" id="ARBA00022982"/>
    </source>
</evidence>
<dbReference type="PROSITE" id="PS51379">
    <property type="entry name" value="4FE4S_FER_2"/>
    <property type="match status" value="2"/>
</dbReference>
<dbReference type="PANTHER" id="PTHR30176:SF3">
    <property type="entry name" value="FERREDOXIN-TYPE PROTEIN NAPH"/>
    <property type="match status" value="1"/>
</dbReference>
<dbReference type="Gene3D" id="3.30.70.20">
    <property type="match status" value="2"/>
</dbReference>
<evidence type="ECO:0000259" key="8">
    <source>
        <dbReference type="PROSITE" id="PS51379"/>
    </source>
</evidence>
<organism evidence="9">
    <name type="scientific">candidate division WOR-3 bacterium</name>
    <dbReference type="NCBI Taxonomy" id="2052148"/>
    <lineage>
        <taxon>Bacteria</taxon>
        <taxon>Bacteria division WOR-3</taxon>
    </lineage>
</organism>
<dbReference type="GO" id="GO:0046872">
    <property type="term" value="F:metal ion binding"/>
    <property type="evidence" value="ECO:0007669"/>
    <property type="project" value="UniProtKB-KW"/>
</dbReference>
<keyword evidence="4" id="KW-0249">Electron transport</keyword>
<name>A0A7C5DB02_UNCW3</name>
<evidence type="ECO:0000256" key="6">
    <source>
        <dbReference type="ARBA" id="ARBA00023014"/>
    </source>
</evidence>
<keyword evidence="7" id="KW-0472">Membrane</keyword>
<dbReference type="Proteomes" id="UP000886110">
    <property type="component" value="Unassembled WGS sequence"/>
</dbReference>
<dbReference type="SUPFAM" id="SSF54862">
    <property type="entry name" value="4Fe-4S ferredoxins"/>
    <property type="match status" value="1"/>
</dbReference>
<dbReference type="InterPro" id="IPR017896">
    <property type="entry name" value="4Fe4S_Fe-S-bd"/>
</dbReference>
<comment type="caution">
    <text evidence="9">The sequence shown here is derived from an EMBL/GenBank/DDBJ whole genome shotgun (WGS) entry which is preliminary data.</text>
</comment>
<dbReference type="PANTHER" id="PTHR30176">
    <property type="entry name" value="FERREDOXIN-TYPE PROTEIN NAPH"/>
    <property type="match status" value="1"/>
</dbReference>
<evidence type="ECO:0000256" key="1">
    <source>
        <dbReference type="ARBA" id="ARBA00022448"/>
    </source>
</evidence>
<dbReference type="PROSITE" id="PS00198">
    <property type="entry name" value="4FE4S_FER_1"/>
    <property type="match status" value="1"/>
</dbReference>
<dbReference type="GO" id="GO:0005886">
    <property type="term" value="C:plasma membrane"/>
    <property type="evidence" value="ECO:0007669"/>
    <property type="project" value="TreeGrafter"/>
</dbReference>
<dbReference type="AlphaFoldDB" id="A0A7C5DB02"/>
<feature type="domain" description="4Fe-4S ferredoxin-type" evidence="8">
    <location>
        <begin position="231"/>
        <end position="260"/>
    </location>
</feature>
<protein>
    <submittedName>
        <fullName evidence="9">4Fe-4S binding protein</fullName>
    </submittedName>
</protein>
<dbReference type="EMBL" id="DRTB01000173">
    <property type="protein sequence ID" value="HHE04878.1"/>
    <property type="molecule type" value="Genomic_DNA"/>
</dbReference>
<dbReference type="Pfam" id="PF12801">
    <property type="entry name" value="Fer4_5"/>
    <property type="match status" value="3"/>
</dbReference>
<keyword evidence="6" id="KW-0411">Iron-sulfur</keyword>
<keyword evidence="7" id="KW-0812">Transmembrane</keyword>